<evidence type="ECO:0000313" key="1">
    <source>
        <dbReference type="EMBL" id="THH39460.1"/>
    </source>
</evidence>
<dbReference type="PROSITE" id="PS51257">
    <property type="entry name" value="PROKAR_LIPOPROTEIN"/>
    <property type="match status" value="1"/>
</dbReference>
<comment type="caution">
    <text evidence="1">The sequence shown here is derived from an EMBL/GenBank/DDBJ whole genome shotgun (WGS) entry which is preliminary data.</text>
</comment>
<dbReference type="InterPro" id="IPR024079">
    <property type="entry name" value="MetalloPept_cat_dom_sf"/>
</dbReference>
<keyword evidence="2" id="KW-1185">Reference proteome</keyword>
<sequence>MTNFFIRTGSLLSLAFLTLACEQEPIVDTIAMATPEAIYADLPTPGGKLGKSADGIRYEVVKAEYITAGDSDEMGNTVFFNNRGNKQLDYDFAPGLSGDGTDAISYYIDEARPSQDVPSELSSAAIGRAMDTWDEATCSDLGMFRIASDGRPTGFVSNLLGYGGSYEYVADVVHNGWMPASFFQQLFGNSGRSVLGVTFTLVAVDAQGDLVDINNDRKPDVAWREIYYNDRFNWATSIDIETVALHEAGHGLSQGHFGKAFRKESTGKVQFSPRAIMNAAYSGLQTEVDGTDNAGHCSIWGNWPNK</sequence>
<gene>
    <name evidence="1" type="ORF">E4021_11970</name>
</gene>
<dbReference type="GO" id="GO:0008237">
    <property type="term" value="F:metallopeptidase activity"/>
    <property type="evidence" value="ECO:0007669"/>
    <property type="project" value="InterPro"/>
</dbReference>
<evidence type="ECO:0000313" key="2">
    <source>
        <dbReference type="Proteomes" id="UP000308528"/>
    </source>
</evidence>
<organism evidence="1 2">
    <name type="scientific">Neolewinella litorea</name>
    <dbReference type="NCBI Taxonomy" id="2562452"/>
    <lineage>
        <taxon>Bacteria</taxon>
        <taxon>Pseudomonadati</taxon>
        <taxon>Bacteroidota</taxon>
        <taxon>Saprospiria</taxon>
        <taxon>Saprospirales</taxon>
        <taxon>Lewinellaceae</taxon>
        <taxon>Neolewinella</taxon>
    </lineage>
</organism>
<dbReference type="RefSeq" id="WP_136459594.1">
    <property type="nucleotide sequence ID" value="NZ_SRSF01000004.1"/>
</dbReference>
<reference evidence="1 2" key="1">
    <citation type="submission" date="2019-04" db="EMBL/GenBank/DDBJ databases">
        <title>Lewinella litorea sp. nov., isolated from a marine sand.</title>
        <authorList>
            <person name="Yoon J.-H."/>
        </authorList>
    </citation>
    <scope>NUCLEOTIDE SEQUENCE [LARGE SCALE GENOMIC DNA]</scope>
    <source>
        <strain evidence="1 2">HSMS-39</strain>
    </source>
</reference>
<dbReference type="AlphaFoldDB" id="A0A4S4NT87"/>
<accession>A0A4S4NT87</accession>
<evidence type="ECO:0008006" key="3">
    <source>
        <dbReference type="Google" id="ProtNLM"/>
    </source>
</evidence>
<dbReference type="SUPFAM" id="SSF55486">
    <property type="entry name" value="Metalloproteases ('zincins'), catalytic domain"/>
    <property type="match status" value="1"/>
</dbReference>
<dbReference type="Proteomes" id="UP000308528">
    <property type="component" value="Unassembled WGS sequence"/>
</dbReference>
<proteinExistence type="predicted"/>
<dbReference type="EMBL" id="SRSF01000004">
    <property type="protein sequence ID" value="THH39460.1"/>
    <property type="molecule type" value="Genomic_DNA"/>
</dbReference>
<dbReference type="Gene3D" id="3.40.390.10">
    <property type="entry name" value="Collagenase (Catalytic Domain)"/>
    <property type="match status" value="1"/>
</dbReference>
<name>A0A4S4NT87_9BACT</name>
<protein>
    <recommendedName>
        <fullName evidence="3">Peptidase M10 metallopeptidase domain-containing protein</fullName>
    </recommendedName>
</protein>
<dbReference type="OrthoDB" id="905690at2"/>